<sequence>MLKCQFGFTKVRYRGLGKNANHLFAAFALVNIVLMKRRLL</sequence>
<name>A0A2X0SLX5_9PROT</name>
<evidence type="ECO:0000313" key="1">
    <source>
        <dbReference type="EMBL" id="SPS05925.1"/>
    </source>
</evidence>
<dbReference type="AlphaFoldDB" id="A0A2X0SLX5"/>
<organism evidence="1">
    <name type="scientific">Candidatus Nitrotoga fabula</name>
    <dbReference type="NCBI Taxonomy" id="2182327"/>
    <lineage>
        <taxon>Bacteria</taxon>
        <taxon>Pseudomonadati</taxon>
        <taxon>Pseudomonadota</taxon>
        <taxon>Betaproteobacteria</taxon>
        <taxon>Nitrosomonadales</taxon>
        <taxon>Gallionellaceae</taxon>
        <taxon>Candidatus Nitrotoga</taxon>
    </lineage>
</organism>
<reference evidence="1" key="1">
    <citation type="submission" date="2018-05" db="EMBL/GenBank/DDBJ databases">
        <authorList>
            <person name="Lanie J.A."/>
            <person name="Ng W.-L."/>
            <person name="Kazmierczak K.M."/>
            <person name="Andrzejewski T.M."/>
            <person name="Davidsen T.M."/>
            <person name="Wayne K.J."/>
            <person name="Tettelin H."/>
            <person name="Glass J.I."/>
            <person name="Rusch D."/>
            <person name="Podicherti R."/>
            <person name="Tsui H.-C.T."/>
            <person name="Winkler M.E."/>
        </authorList>
    </citation>
    <scope>NUCLEOTIDE SEQUENCE</scope>
    <source>
        <strain evidence="1">KNB</strain>
    </source>
</reference>
<proteinExistence type="predicted"/>
<evidence type="ECO:0008006" key="2">
    <source>
        <dbReference type="Google" id="ProtNLM"/>
    </source>
</evidence>
<dbReference type="EMBL" id="LS423452">
    <property type="protein sequence ID" value="SPS05925.1"/>
    <property type="molecule type" value="Genomic_DNA"/>
</dbReference>
<gene>
    <name evidence="1" type="ORF">NITFAB_1515</name>
</gene>
<accession>A0A2X0SLX5</accession>
<protein>
    <recommendedName>
        <fullName evidence="2">Transposase</fullName>
    </recommendedName>
</protein>